<name>A0A3A4KFZ5_9NOCA</name>
<dbReference type="AlphaFoldDB" id="A0A3A4KFZ5"/>
<gene>
    <name evidence="1" type="ORF">D5S18_07055</name>
</gene>
<reference evidence="1 2" key="1">
    <citation type="submission" date="2018-09" db="EMBL/GenBank/DDBJ databases">
        <title>YIM PH21274 draft genome.</title>
        <authorList>
            <person name="Miao C."/>
        </authorList>
    </citation>
    <scope>NUCLEOTIDE SEQUENCE [LARGE SCALE GENOMIC DNA]</scope>
    <source>
        <strain evidence="1 2">YIM PH 21724</strain>
    </source>
</reference>
<evidence type="ECO:0000313" key="1">
    <source>
        <dbReference type="EMBL" id="RJO78079.1"/>
    </source>
</evidence>
<dbReference type="OrthoDB" id="5195143at2"/>
<evidence type="ECO:0000313" key="2">
    <source>
        <dbReference type="Proteomes" id="UP000266677"/>
    </source>
</evidence>
<dbReference type="Proteomes" id="UP000266677">
    <property type="component" value="Unassembled WGS sequence"/>
</dbReference>
<dbReference type="RefSeq" id="WP_120039056.1">
    <property type="nucleotide sequence ID" value="NZ_QZFU01000014.1"/>
</dbReference>
<protein>
    <submittedName>
        <fullName evidence="1">Lasso peptide biosynthesis PqqD family chaperone</fullName>
    </submittedName>
</protein>
<sequence>MSYRLNPRVCATDTDTGMVLLDKRSGRYFELNAAGRLVLRILLDGRGPRQAAQALVAGTSVPAADADRDVVAFLDTLRSRGLVIQP</sequence>
<dbReference type="Gene3D" id="1.10.10.1150">
    <property type="entry name" value="Coenzyme PQQ synthesis protein D (PqqD)"/>
    <property type="match status" value="1"/>
</dbReference>
<comment type="caution">
    <text evidence="1">The sequence shown here is derived from an EMBL/GenBank/DDBJ whole genome shotgun (WGS) entry which is preliminary data.</text>
</comment>
<dbReference type="InterPro" id="IPR041881">
    <property type="entry name" value="PqqD_sf"/>
</dbReference>
<organism evidence="1 2">
    <name type="scientific">Nocardia panacis</name>
    <dbReference type="NCBI Taxonomy" id="2340916"/>
    <lineage>
        <taxon>Bacteria</taxon>
        <taxon>Bacillati</taxon>
        <taxon>Actinomycetota</taxon>
        <taxon>Actinomycetes</taxon>
        <taxon>Mycobacteriales</taxon>
        <taxon>Nocardiaceae</taxon>
        <taxon>Nocardia</taxon>
    </lineage>
</organism>
<dbReference type="InterPro" id="IPR008792">
    <property type="entry name" value="PQQD"/>
</dbReference>
<dbReference type="EMBL" id="QZFU01000014">
    <property type="protein sequence ID" value="RJO78079.1"/>
    <property type="molecule type" value="Genomic_DNA"/>
</dbReference>
<dbReference type="NCBIfam" id="NF033530">
    <property type="entry name" value="lasso_PqqD_Strm"/>
    <property type="match status" value="1"/>
</dbReference>
<dbReference type="Pfam" id="PF05402">
    <property type="entry name" value="PqqD"/>
    <property type="match status" value="1"/>
</dbReference>
<proteinExistence type="predicted"/>
<accession>A0A3A4KFZ5</accession>
<keyword evidence="2" id="KW-1185">Reference proteome</keyword>